<dbReference type="EMBL" id="LODT01000020">
    <property type="protein sequence ID" value="KYQ99670.1"/>
    <property type="molecule type" value="Genomic_DNA"/>
</dbReference>
<organism evidence="1 2">
    <name type="scientific">Tieghemostelium lacteum</name>
    <name type="common">Slime mold</name>
    <name type="synonym">Dictyostelium lacteum</name>
    <dbReference type="NCBI Taxonomy" id="361077"/>
    <lineage>
        <taxon>Eukaryota</taxon>
        <taxon>Amoebozoa</taxon>
        <taxon>Evosea</taxon>
        <taxon>Eumycetozoa</taxon>
        <taxon>Dictyostelia</taxon>
        <taxon>Dictyosteliales</taxon>
        <taxon>Raperosteliaceae</taxon>
        <taxon>Tieghemostelium</taxon>
    </lineage>
</organism>
<dbReference type="FunCoup" id="A0A152A0S6">
    <property type="interactions" value="4"/>
</dbReference>
<accession>A0A152A0S6</accession>
<dbReference type="InParanoid" id="A0A152A0S6"/>
<keyword evidence="2" id="KW-1185">Reference proteome</keyword>
<protein>
    <submittedName>
        <fullName evidence="1">Uncharacterized protein</fullName>
    </submittedName>
</protein>
<reference evidence="1 2" key="1">
    <citation type="submission" date="2015-12" db="EMBL/GenBank/DDBJ databases">
        <title>Dictyostelia acquired genes for synthesis and detection of signals that induce cell-type specialization by lateral gene transfer from prokaryotes.</title>
        <authorList>
            <person name="Gloeckner G."/>
            <person name="Schaap P."/>
        </authorList>
    </citation>
    <scope>NUCLEOTIDE SEQUENCE [LARGE SCALE GENOMIC DNA]</scope>
    <source>
        <strain evidence="1 2">TK</strain>
    </source>
</reference>
<sequence>MQLVLFQKVFNNKYLFKQITKHFNRKYNFYYLPIQKICEWRSIILLKEKLRLYKLNIQSYNSNSNSSSKNDFNRINYYIDFDKISFHDLVIWVAKENTKELNELLLEYYKCFSKEFDYFIETIVLKSQTHMYNFVCLDYRLLEIMLLKIIQKDPEGVIINSQLVPALLSTKNYQLSKYLMTEYREYYHRIIDQLYFQMHERDIPSIPCDKHHFLFLEFCKEYYAARKVQLRFLCRSVFQDMIKRGYVERLQALFTDPWSGYLFDNDIETMSARLQHTQYTATVENIQSLLFLKKCGVIDESVQINVHVLYENAIANQKEIDLIESSFSNVSIKFFQIIPNPMTLENIEAISKKYRGSIDFSNLISRAIENSNISNLKMLISLYPEYVNNPHFTYNIFNCKYEILLYIMESGQLDALPTRCTFDISFKGFHNDISIVTLLHSVANNQQHPYYSKVRAALSHPDIVPYLFSFGYFKVIEYLYENNSNLPSLSMMNTLNYRSENVISYLLDKVDIVPTRTQYLLELPNTGKWTNILRNNNINLMTRIQEKLNNGNPTFSRTCQSLSLGVLYSLSSLEMYHLIFDNNVQQPMDLPTNRIIKYLRTSIYANKVFMVEYFNNIYSKQLSKKQSRNNLLDLSIIEFLFKNGYFKMLGYLFEIYPQPMFWFRLSLKKKYHSSRIKEKEYKTFSLFFVDYLFQKVYTDQQLQIFLLLIRKSIKSNNIDIINYFESIQYQPPSKPVSINDILPYQQHFYLPTIKTSTKFINKLNDKYKSYLSSTSILDIFLKSK</sequence>
<evidence type="ECO:0000313" key="2">
    <source>
        <dbReference type="Proteomes" id="UP000076078"/>
    </source>
</evidence>
<comment type="caution">
    <text evidence="1">The sequence shown here is derived from an EMBL/GenBank/DDBJ whole genome shotgun (WGS) entry which is preliminary data.</text>
</comment>
<evidence type="ECO:0000313" key="1">
    <source>
        <dbReference type="EMBL" id="KYQ99670.1"/>
    </source>
</evidence>
<dbReference type="Proteomes" id="UP000076078">
    <property type="component" value="Unassembled WGS sequence"/>
</dbReference>
<name>A0A152A0S6_TIELA</name>
<dbReference type="AlphaFoldDB" id="A0A152A0S6"/>
<gene>
    <name evidence="1" type="ORF">DLAC_03609</name>
</gene>
<proteinExistence type="predicted"/>